<feature type="compositionally biased region" description="Pro residues" evidence="3">
    <location>
        <begin position="31"/>
        <end position="44"/>
    </location>
</feature>
<accession>A0A8E2EKW8</accession>
<feature type="compositionally biased region" description="Basic and acidic residues" evidence="3">
    <location>
        <begin position="208"/>
        <end position="238"/>
    </location>
</feature>
<reference evidence="4 5" key="1">
    <citation type="journal article" date="2016" name="Nat. Commun.">
        <title>Ectomycorrhizal ecology is imprinted in the genome of the dominant symbiotic fungus Cenococcum geophilum.</title>
        <authorList>
            <consortium name="DOE Joint Genome Institute"/>
            <person name="Peter M."/>
            <person name="Kohler A."/>
            <person name="Ohm R.A."/>
            <person name="Kuo A."/>
            <person name="Krutzmann J."/>
            <person name="Morin E."/>
            <person name="Arend M."/>
            <person name="Barry K.W."/>
            <person name="Binder M."/>
            <person name="Choi C."/>
            <person name="Clum A."/>
            <person name="Copeland A."/>
            <person name="Grisel N."/>
            <person name="Haridas S."/>
            <person name="Kipfer T."/>
            <person name="LaButti K."/>
            <person name="Lindquist E."/>
            <person name="Lipzen A."/>
            <person name="Maire R."/>
            <person name="Meier B."/>
            <person name="Mihaltcheva S."/>
            <person name="Molinier V."/>
            <person name="Murat C."/>
            <person name="Poggeler S."/>
            <person name="Quandt C.A."/>
            <person name="Sperisen C."/>
            <person name="Tritt A."/>
            <person name="Tisserant E."/>
            <person name="Crous P.W."/>
            <person name="Henrissat B."/>
            <person name="Nehls U."/>
            <person name="Egli S."/>
            <person name="Spatafora J.W."/>
            <person name="Grigoriev I.V."/>
            <person name="Martin F.M."/>
        </authorList>
    </citation>
    <scope>NUCLEOTIDE SEQUENCE [LARGE SCALE GENOMIC DNA]</scope>
    <source>
        <strain evidence="4 5">CBS 459.81</strain>
    </source>
</reference>
<feature type="compositionally biased region" description="Acidic residues" evidence="3">
    <location>
        <begin position="796"/>
        <end position="819"/>
    </location>
</feature>
<proteinExistence type="predicted"/>
<evidence type="ECO:0000313" key="5">
    <source>
        <dbReference type="Proteomes" id="UP000250266"/>
    </source>
</evidence>
<name>A0A8E2EKW8_9PEZI</name>
<dbReference type="AlphaFoldDB" id="A0A8E2EKW8"/>
<feature type="region of interest" description="Disordered" evidence="3">
    <location>
        <begin position="15"/>
        <end position="71"/>
    </location>
</feature>
<dbReference type="PANTHER" id="PTHR23160:SF19">
    <property type="entry name" value="MYOSIN HEAVY CHAIN-RELATED PROTEIN"/>
    <property type="match status" value="1"/>
</dbReference>
<evidence type="ECO:0000256" key="3">
    <source>
        <dbReference type="SAM" id="MobiDB-lite"/>
    </source>
</evidence>
<keyword evidence="1 2" id="KW-0175">Coiled coil</keyword>
<feature type="compositionally biased region" description="Basic and acidic residues" evidence="3">
    <location>
        <begin position="180"/>
        <end position="190"/>
    </location>
</feature>
<feature type="region of interest" description="Disordered" evidence="3">
    <location>
        <begin position="180"/>
        <end position="300"/>
    </location>
</feature>
<feature type="coiled-coil region" evidence="2">
    <location>
        <begin position="614"/>
        <end position="641"/>
    </location>
</feature>
<evidence type="ECO:0000313" key="4">
    <source>
        <dbReference type="EMBL" id="OCK85882.1"/>
    </source>
</evidence>
<feature type="compositionally biased region" description="Polar residues" evidence="3">
    <location>
        <begin position="403"/>
        <end position="417"/>
    </location>
</feature>
<dbReference type="EMBL" id="KV744812">
    <property type="protein sequence ID" value="OCK85882.1"/>
    <property type="molecule type" value="Genomic_DNA"/>
</dbReference>
<feature type="region of interest" description="Disordered" evidence="3">
    <location>
        <begin position="794"/>
        <end position="841"/>
    </location>
</feature>
<feature type="region of interest" description="Disordered" evidence="3">
    <location>
        <begin position="403"/>
        <end position="427"/>
    </location>
</feature>
<dbReference type="Proteomes" id="UP000250266">
    <property type="component" value="Unassembled WGS sequence"/>
</dbReference>
<keyword evidence="5" id="KW-1185">Reference proteome</keyword>
<gene>
    <name evidence="4" type="ORF">K432DRAFT_217342</name>
</gene>
<dbReference type="PANTHER" id="PTHR23160">
    <property type="entry name" value="SYNAPTONEMAL COMPLEX PROTEIN-RELATED"/>
    <property type="match status" value="1"/>
</dbReference>
<sequence length="841" mass="93751">MRKFALAPAPAFATPKALRPNPEMWFTPTPNTAPPTASPNPPTLSPHTPIPKYLPTAPFQPPEWEPQPAGTAWTYQPTDHSSDTYSISTIHQPHSCSIELPAYTVIAGAEADLGQKGVFSYASQPQMTGYGYSFGAQRDEQCECMGDGSHGHSFGESMAGNGGYYGSASNVYNLGDEAVQEKRQGKREGNGKGVAVYAGPRMNAESPRFLDSESERESKDEAESKENVLTKKKIEAKVPEQNQKLNDHQQRRLPKATQLSVGIPPSNPLPEPNPNLSLPESLTPRRPTKATQPPNPPPYVFAQMKAKQAYVERREALEKLAALKKLEVLKKLEAFAKLEAKQKLKAQALETEDFMRRGNRPNYYGDSYYSGGRDANPVMYTEESIGVPIHGPRLDTAGSQISEPVSTGKASPTNQNLPVLPHEPDGYKRNKRFEAQRDEQNHRTFEQQRPEQYRELIKQQSDVVAKAEHVLHTYHSADKATSTVNPNLSSPNWTLPPPTVANTADRSLASAKSVLTLQNHLAQMDQEHKTDMQKLDIKYEVLIAQMEALRETETQRHAGQLQRLSGGMASMVGTHRALKDGYQTLKSDHEIQQAEIKKLKGVMEGLKGDLNDDMEGRKREVNALRRVVEEVREEIVKLKGLVLGQERGNIEQGKEIMKLKPAAEEQREEMMFLKEATKAQGKEIGKLKGLVKQRGSDNIDQGLELQALRELTRAEQESVKGVVKELGKEVIALWAPMNAEQEALRGVVGEQKEKIEELRDMMRKEQMGWKAVDEGHGREIEELWEMIASHERELSGEYEDIDGDEGEAGSEGEHEGEDGYWDRCEGGSWEDLNSDTSCAEQ</sequence>
<organism evidence="4 5">
    <name type="scientific">Lepidopterella palustris CBS 459.81</name>
    <dbReference type="NCBI Taxonomy" id="1314670"/>
    <lineage>
        <taxon>Eukaryota</taxon>
        <taxon>Fungi</taxon>
        <taxon>Dikarya</taxon>
        <taxon>Ascomycota</taxon>
        <taxon>Pezizomycotina</taxon>
        <taxon>Dothideomycetes</taxon>
        <taxon>Pleosporomycetidae</taxon>
        <taxon>Mytilinidiales</taxon>
        <taxon>Argynnaceae</taxon>
        <taxon>Lepidopterella</taxon>
    </lineage>
</organism>
<evidence type="ECO:0000256" key="2">
    <source>
        <dbReference type="SAM" id="Coils"/>
    </source>
</evidence>
<protein>
    <submittedName>
        <fullName evidence="4">Uncharacterized protein</fullName>
    </submittedName>
</protein>
<evidence type="ECO:0000256" key="1">
    <source>
        <dbReference type="ARBA" id="ARBA00023054"/>
    </source>
</evidence>